<dbReference type="PIRSF" id="PIRSF001293">
    <property type="entry name" value="ATP6V0A1"/>
    <property type="match status" value="1"/>
</dbReference>
<dbReference type="Proteomes" id="UP001150569">
    <property type="component" value="Unassembled WGS sequence"/>
</dbReference>
<dbReference type="GO" id="GO:0046961">
    <property type="term" value="F:proton-transporting ATPase activity, rotational mechanism"/>
    <property type="evidence" value="ECO:0007669"/>
    <property type="project" value="InterPro"/>
</dbReference>
<evidence type="ECO:0000256" key="4">
    <source>
        <dbReference type="ARBA" id="ARBA00022692"/>
    </source>
</evidence>
<comment type="function">
    <text evidence="9">Essential component of the vacuolar proton pump (V-ATPase), a multimeric enzyme that catalyzes the translocation of protons across the membranes. Required for assembly and activity of the V-ATPase.</text>
</comment>
<evidence type="ECO:0000256" key="2">
    <source>
        <dbReference type="ARBA" id="ARBA00009904"/>
    </source>
</evidence>
<feature type="transmembrane region" description="Helical" evidence="9">
    <location>
        <begin position="593"/>
        <end position="616"/>
    </location>
</feature>
<dbReference type="GO" id="GO:0051117">
    <property type="term" value="F:ATPase binding"/>
    <property type="evidence" value="ECO:0007669"/>
    <property type="project" value="TreeGrafter"/>
</dbReference>
<evidence type="ECO:0000256" key="3">
    <source>
        <dbReference type="ARBA" id="ARBA00022448"/>
    </source>
</evidence>
<feature type="transmembrane region" description="Helical" evidence="9">
    <location>
        <begin position="440"/>
        <end position="464"/>
    </location>
</feature>
<feature type="transmembrane region" description="Helical" evidence="9">
    <location>
        <begin position="800"/>
        <end position="824"/>
    </location>
</feature>
<feature type="compositionally biased region" description="Basic and acidic residues" evidence="11">
    <location>
        <begin position="179"/>
        <end position="191"/>
    </location>
</feature>
<dbReference type="EMBL" id="JANBPT010000398">
    <property type="protein sequence ID" value="KAJ1922376.1"/>
    <property type="molecule type" value="Genomic_DNA"/>
</dbReference>
<protein>
    <recommendedName>
        <fullName evidence="9">V-type proton ATPase subunit a</fullName>
    </recommendedName>
</protein>
<evidence type="ECO:0000256" key="6">
    <source>
        <dbReference type="ARBA" id="ARBA00022989"/>
    </source>
</evidence>
<evidence type="ECO:0000256" key="9">
    <source>
        <dbReference type="RuleBase" id="RU361189"/>
    </source>
</evidence>
<dbReference type="Pfam" id="PF01496">
    <property type="entry name" value="V_ATPase_I"/>
    <property type="match status" value="1"/>
</dbReference>
<accession>A0A9W8A4Q0</accession>
<gene>
    <name evidence="12" type="primary">VPH1_1</name>
    <name evidence="12" type="ORF">IWQ60_006567</name>
</gene>
<keyword evidence="4 9" id="KW-0812">Transmembrane</keyword>
<comment type="subcellular location">
    <subcellularLocation>
        <location evidence="1">Membrane</location>
        <topology evidence="1">Multi-pass membrane protein</topology>
    </subcellularLocation>
</comment>
<keyword evidence="6 9" id="KW-1133">Transmembrane helix</keyword>
<feature type="transmembrane region" description="Helical" evidence="9">
    <location>
        <begin position="664"/>
        <end position="683"/>
    </location>
</feature>
<reference evidence="12" key="1">
    <citation type="submission" date="2022-07" db="EMBL/GenBank/DDBJ databases">
        <title>Phylogenomic reconstructions and comparative analyses of Kickxellomycotina fungi.</title>
        <authorList>
            <person name="Reynolds N.K."/>
            <person name="Stajich J.E."/>
            <person name="Barry K."/>
            <person name="Grigoriev I.V."/>
            <person name="Crous P."/>
            <person name="Smith M.E."/>
        </authorList>
    </citation>
    <scope>NUCLEOTIDE SEQUENCE</scope>
    <source>
        <strain evidence="12">RSA 861</strain>
    </source>
</reference>
<keyword evidence="13" id="KW-1185">Reference proteome</keyword>
<evidence type="ECO:0000256" key="1">
    <source>
        <dbReference type="ARBA" id="ARBA00004141"/>
    </source>
</evidence>
<feature type="transmembrane region" description="Helical" evidence="9">
    <location>
        <begin position="561"/>
        <end position="581"/>
    </location>
</feature>
<comment type="similarity">
    <text evidence="2 9">Belongs to the V-ATPase 116 kDa subunit family.</text>
</comment>
<evidence type="ECO:0000313" key="12">
    <source>
        <dbReference type="EMBL" id="KAJ1922376.1"/>
    </source>
</evidence>
<dbReference type="GO" id="GO:0000220">
    <property type="term" value="C:vacuolar proton-transporting V-type ATPase, V0 domain"/>
    <property type="evidence" value="ECO:0007669"/>
    <property type="project" value="InterPro"/>
</dbReference>
<dbReference type="PANTHER" id="PTHR11629:SF63">
    <property type="entry name" value="V-TYPE PROTON ATPASE SUBUNIT A"/>
    <property type="match status" value="1"/>
</dbReference>
<proteinExistence type="inferred from homology"/>
<comment type="caution">
    <text evidence="12">The sequence shown here is derived from an EMBL/GenBank/DDBJ whole genome shotgun (WGS) entry which is preliminary data.</text>
</comment>
<evidence type="ECO:0000256" key="5">
    <source>
        <dbReference type="ARBA" id="ARBA00022781"/>
    </source>
</evidence>
<evidence type="ECO:0000256" key="11">
    <source>
        <dbReference type="SAM" id="MobiDB-lite"/>
    </source>
</evidence>
<keyword evidence="7 9" id="KW-0406">Ion transport</keyword>
<dbReference type="InterPro" id="IPR026028">
    <property type="entry name" value="V-type_ATPase_116kDa_su_euka"/>
</dbReference>
<dbReference type="GO" id="GO:0007035">
    <property type="term" value="P:vacuolar acidification"/>
    <property type="evidence" value="ECO:0007669"/>
    <property type="project" value="TreeGrafter"/>
</dbReference>
<dbReference type="PANTHER" id="PTHR11629">
    <property type="entry name" value="VACUOLAR PROTON ATPASES"/>
    <property type="match status" value="1"/>
</dbReference>
<feature type="coiled-coil region" evidence="10">
    <location>
        <begin position="111"/>
        <end position="145"/>
    </location>
</feature>
<keyword evidence="3 9" id="KW-0813">Transport</keyword>
<evidence type="ECO:0000313" key="13">
    <source>
        <dbReference type="Proteomes" id="UP001150569"/>
    </source>
</evidence>
<sequence>MPVLPLFKTSPSGAKSSLFRSEEMTLIQLYIPTEIAKPTVSELGELGAVEFRDLNPETAAFQRTFVNEIKRLDEMERKLRYLATNIEKQDVPVPDLGDSPLARCARSPQEIDEMDESLSQHEYRVAQLNESYTNLQRRLLELTEMRYVLRETSAFLQRATEHPDSVRQSFDNPDAPLLDPHRPGSRDVSLDLERGGASHDALAGLNIGFVTGVIARRRIPTFERVLWRSLRGNLYMNHVELDEAVTDPATDEPVEKNVFIIFAHGAHLLAKIRKIAESLGATLYRIDESSERRHETMIDVMTRLDELQAVLQSTATARRSELAGVAEHLPTWTTVVKKEKALFHTMNLFNYDANRKCLIAEGWCPTLSLVDVQAALRDATELSGSAITSIMHQLKTAKEPPTYHRTNKFTQGFQSIVDAYGVARYREVNPGLFTIISFPFLFAVMFGDFGHGILVSLAAGWMCWRERAIEKAGVNANIRSFFDGRYIVLLMGLFSIYTGLIYNDIFSLTMHIFPSGWRWPHDGRDGHTSLTATQVGVYPLGLDPNWHGTENMLLFSNSYKMKMSIVFGVIQMSFGIILTVFNHRYFKKAINIYCEFIPQLTFMLCLFGYLTVLIIYKWLVDWNATDAAGHPLYNSPPGLLNTLIFMFLAPGSVKPEDQLYPGQAFVQTVLVLVAVVCVPWMLLTKPLLLRREHKRTQELGYANMTTTTTRVSTDSLNADHGAGAVVTTESESEEMHHDHEFEFGEVLMHQVIHTIEFCLGCISNTASYLRLWALSLAHAQLSEVLWTMVMKNCFGMEGDVMRVVALFVGFAVWFTLTVSILLLMEGLSAFLHALRLHWVEFNNKFYEASGKMFEPFSFERVLHEEEQ</sequence>
<dbReference type="GO" id="GO:0000329">
    <property type="term" value="C:fungal-type vacuole membrane"/>
    <property type="evidence" value="ECO:0007669"/>
    <property type="project" value="TreeGrafter"/>
</dbReference>
<feature type="region of interest" description="Disordered" evidence="11">
    <location>
        <begin position="159"/>
        <end position="191"/>
    </location>
</feature>
<organism evidence="12 13">
    <name type="scientific">Tieghemiomyces parasiticus</name>
    <dbReference type="NCBI Taxonomy" id="78921"/>
    <lineage>
        <taxon>Eukaryota</taxon>
        <taxon>Fungi</taxon>
        <taxon>Fungi incertae sedis</taxon>
        <taxon>Zoopagomycota</taxon>
        <taxon>Kickxellomycotina</taxon>
        <taxon>Dimargaritomycetes</taxon>
        <taxon>Dimargaritales</taxon>
        <taxon>Dimargaritaceae</taxon>
        <taxon>Tieghemiomyces</taxon>
    </lineage>
</organism>
<evidence type="ECO:0000256" key="7">
    <source>
        <dbReference type="ARBA" id="ARBA00023065"/>
    </source>
</evidence>
<dbReference type="AlphaFoldDB" id="A0A9W8A4Q0"/>
<dbReference type="InterPro" id="IPR002490">
    <property type="entry name" value="V-ATPase_116kDa_su"/>
</dbReference>
<keyword evidence="8 9" id="KW-0472">Membrane</keyword>
<evidence type="ECO:0000256" key="8">
    <source>
        <dbReference type="ARBA" id="ARBA00023136"/>
    </source>
</evidence>
<keyword evidence="10" id="KW-0175">Coiled coil</keyword>
<name>A0A9W8A4Q0_9FUNG</name>
<evidence type="ECO:0000256" key="10">
    <source>
        <dbReference type="SAM" id="Coils"/>
    </source>
</evidence>
<dbReference type="OrthoDB" id="10264220at2759"/>
<keyword evidence="5 9" id="KW-0375">Hydrogen ion transport</keyword>
<feature type="transmembrane region" description="Helical" evidence="9">
    <location>
        <begin position="484"/>
        <end position="502"/>
    </location>
</feature>